<dbReference type="EMBL" id="JAWDJW010001298">
    <property type="protein sequence ID" value="KAK3079206.1"/>
    <property type="molecule type" value="Genomic_DNA"/>
</dbReference>
<evidence type="ECO:0000313" key="1">
    <source>
        <dbReference type="EMBL" id="KAK3079206.1"/>
    </source>
</evidence>
<dbReference type="Proteomes" id="UP001186974">
    <property type="component" value="Unassembled WGS sequence"/>
</dbReference>
<name>A0ACC3DRB1_9PEZI</name>
<reference evidence="1" key="1">
    <citation type="submission" date="2024-09" db="EMBL/GenBank/DDBJ databases">
        <title>Black Yeasts Isolated from many extreme environments.</title>
        <authorList>
            <person name="Coleine C."/>
            <person name="Stajich J.E."/>
            <person name="Selbmann L."/>
        </authorList>
    </citation>
    <scope>NUCLEOTIDE SEQUENCE</scope>
    <source>
        <strain evidence="1">CCFEE 5737</strain>
    </source>
</reference>
<protein>
    <submittedName>
        <fullName evidence="1">Uncharacterized protein</fullName>
    </submittedName>
</protein>
<keyword evidence="2" id="KW-1185">Reference proteome</keyword>
<organism evidence="1 2">
    <name type="scientific">Coniosporium uncinatum</name>
    <dbReference type="NCBI Taxonomy" id="93489"/>
    <lineage>
        <taxon>Eukaryota</taxon>
        <taxon>Fungi</taxon>
        <taxon>Dikarya</taxon>
        <taxon>Ascomycota</taxon>
        <taxon>Pezizomycotina</taxon>
        <taxon>Dothideomycetes</taxon>
        <taxon>Dothideomycetes incertae sedis</taxon>
        <taxon>Coniosporium</taxon>
    </lineage>
</organism>
<comment type="caution">
    <text evidence="1">The sequence shown here is derived from an EMBL/GenBank/DDBJ whole genome shotgun (WGS) entry which is preliminary data.</text>
</comment>
<evidence type="ECO:0000313" key="2">
    <source>
        <dbReference type="Proteomes" id="UP001186974"/>
    </source>
</evidence>
<gene>
    <name evidence="1" type="ORF">LTS18_005462</name>
</gene>
<proteinExistence type="predicted"/>
<accession>A0ACC3DRB1</accession>
<sequence length="446" mass="50624">MTTASIDLLGLAPELVENIISFLRPHDIIQFGRTCKLAASYLRPNNVTLWQAVFLQVFDDPKTARDKVLPESRISLQKREAEWSWHHELRKRYTARNLILKQDWDPLRHRYNDVVEAVLDIFDTAINLHIDDIEGSNDERTGNMAFLESLYPQLEGFIHDYHPDISSPWTKLESALADTSRPMTRSMVVHRNVSDAACRLHILYGPTRREQESRRGLGTARMLVYDWSERGALADYGPFKNDGSGTVNWHVLEGVSTLMHRNILAVDGKLPHGLRHSVPYLTPLDESIPEDWAGVHQAWTGTYAFMDYGDLFHYNAAHALVSRPNLDDYEEACGDLMQMDLHLNPDLKDDPRLQTSLPVGNDLPMLYFCGMSSSRGRSRPRIACRGTASLVPGGREVRWRFLISYAGADQWQLEGVQPGGLRSGAIFGVWSHCDHEENGPIGREKL</sequence>